<dbReference type="EC" id="2.7.13.3" evidence="3"/>
<keyword evidence="4" id="KW-0597">Phosphoprotein</keyword>
<evidence type="ECO:0000256" key="2">
    <source>
        <dbReference type="ARBA" id="ARBA00004370"/>
    </source>
</evidence>
<dbReference type="InterPro" id="IPR003660">
    <property type="entry name" value="HAMP_dom"/>
</dbReference>
<dbReference type="PANTHER" id="PTHR45436">
    <property type="entry name" value="SENSOR HISTIDINE KINASE YKOH"/>
    <property type="match status" value="1"/>
</dbReference>
<keyword evidence="8 11" id="KW-1133">Transmembrane helix</keyword>
<dbReference type="PROSITE" id="PS50885">
    <property type="entry name" value="HAMP"/>
    <property type="match status" value="1"/>
</dbReference>
<evidence type="ECO:0000313" key="14">
    <source>
        <dbReference type="EMBL" id="GAA4013398.1"/>
    </source>
</evidence>
<protein>
    <recommendedName>
        <fullName evidence="3">histidine kinase</fullName>
        <ecNumber evidence="3">2.7.13.3</ecNumber>
    </recommendedName>
</protein>
<comment type="subcellular location">
    <subcellularLocation>
        <location evidence="2">Membrane</location>
    </subcellularLocation>
</comment>
<evidence type="ECO:0000256" key="1">
    <source>
        <dbReference type="ARBA" id="ARBA00000085"/>
    </source>
</evidence>
<evidence type="ECO:0000256" key="3">
    <source>
        <dbReference type="ARBA" id="ARBA00012438"/>
    </source>
</evidence>
<evidence type="ECO:0000256" key="9">
    <source>
        <dbReference type="ARBA" id="ARBA00023012"/>
    </source>
</evidence>
<evidence type="ECO:0000256" key="11">
    <source>
        <dbReference type="SAM" id="Phobius"/>
    </source>
</evidence>
<keyword evidence="10 11" id="KW-0472">Membrane</keyword>
<evidence type="ECO:0000256" key="8">
    <source>
        <dbReference type="ARBA" id="ARBA00022989"/>
    </source>
</evidence>
<dbReference type="SMART" id="SM00304">
    <property type="entry name" value="HAMP"/>
    <property type="match status" value="1"/>
</dbReference>
<keyword evidence="6 11" id="KW-0812">Transmembrane</keyword>
<organism evidence="14 15">
    <name type="scientific">Hymenobacter fastidiosus</name>
    <dbReference type="NCBI Taxonomy" id="486264"/>
    <lineage>
        <taxon>Bacteria</taxon>
        <taxon>Pseudomonadati</taxon>
        <taxon>Bacteroidota</taxon>
        <taxon>Cytophagia</taxon>
        <taxon>Cytophagales</taxon>
        <taxon>Hymenobacteraceae</taxon>
        <taxon>Hymenobacter</taxon>
    </lineage>
</organism>
<evidence type="ECO:0000256" key="7">
    <source>
        <dbReference type="ARBA" id="ARBA00022777"/>
    </source>
</evidence>
<accession>A0ABP7SMJ7</accession>
<reference evidence="15" key="1">
    <citation type="journal article" date="2019" name="Int. J. Syst. Evol. Microbiol.">
        <title>The Global Catalogue of Microorganisms (GCM) 10K type strain sequencing project: providing services to taxonomists for standard genome sequencing and annotation.</title>
        <authorList>
            <consortium name="The Broad Institute Genomics Platform"/>
            <consortium name="The Broad Institute Genome Sequencing Center for Infectious Disease"/>
            <person name="Wu L."/>
            <person name="Ma J."/>
        </authorList>
    </citation>
    <scope>NUCLEOTIDE SEQUENCE [LARGE SCALE GENOMIC DNA]</scope>
    <source>
        <strain evidence="15">JCM 17224</strain>
    </source>
</reference>
<name>A0ABP7SMJ7_9BACT</name>
<dbReference type="GO" id="GO:0016301">
    <property type="term" value="F:kinase activity"/>
    <property type="evidence" value="ECO:0007669"/>
    <property type="project" value="UniProtKB-KW"/>
</dbReference>
<dbReference type="InterPro" id="IPR003661">
    <property type="entry name" value="HisK_dim/P_dom"/>
</dbReference>
<evidence type="ECO:0000313" key="15">
    <source>
        <dbReference type="Proteomes" id="UP001500567"/>
    </source>
</evidence>
<comment type="caution">
    <text evidence="14">The sequence shown here is derived from an EMBL/GenBank/DDBJ whole genome shotgun (WGS) entry which is preliminary data.</text>
</comment>
<dbReference type="InterPro" id="IPR036890">
    <property type="entry name" value="HATPase_C_sf"/>
</dbReference>
<dbReference type="Gene3D" id="6.10.340.10">
    <property type="match status" value="1"/>
</dbReference>
<dbReference type="Proteomes" id="UP001500567">
    <property type="component" value="Unassembled WGS sequence"/>
</dbReference>
<dbReference type="InterPro" id="IPR005467">
    <property type="entry name" value="His_kinase_dom"/>
</dbReference>
<dbReference type="PROSITE" id="PS50109">
    <property type="entry name" value="HIS_KIN"/>
    <property type="match status" value="1"/>
</dbReference>
<dbReference type="EMBL" id="BAABDJ010000034">
    <property type="protein sequence ID" value="GAA4013398.1"/>
    <property type="molecule type" value="Genomic_DNA"/>
</dbReference>
<dbReference type="RefSeq" id="WP_345073842.1">
    <property type="nucleotide sequence ID" value="NZ_BAABDJ010000034.1"/>
</dbReference>
<dbReference type="Gene3D" id="3.30.565.10">
    <property type="entry name" value="Histidine kinase-like ATPase, C-terminal domain"/>
    <property type="match status" value="1"/>
</dbReference>
<keyword evidence="9" id="KW-0902">Two-component regulatory system</keyword>
<dbReference type="SUPFAM" id="SSF55874">
    <property type="entry name" value="ATPase domain of HSP90 chaperone/DNA topoisomerase II/histidine kinase"/>
    <property type="match status" value="1"/>
</dbReference>
<dbReference type="Pfam" id="PF02518">
    <property type="entry name" value="HATPase_c"/>
    <property type="match status" value="1"/>
</dbReference>
<dbReference type="SMART" id="SM00387">
    <property type="entry name" value="HATPase_c"/>
    <property type="match status" value="1"/>
</dbReference>
<dbReference type="InterPro" id="IPR050428">
    <property type="entry name" value="TCS_sensor_his_kinase"/>
</dbReference>
<sequence>MTIRTRLTLFFAGLMLALVVALSCGVYFFERSSQRGIFQGLLLRKAEATAKVYVRKHDRLEPTDAILLLTQQNQYEAIYNEADQLTYASRANPGLVITSRVLRQARTAGPVAFTHGLALGVALYTREGNERFVVVVTAEDKFGREGLQRLRNSLIITNVLGLTLVVALANLFAGRALSPVQQLSREIQALSSRTLNQRLSTGNGHDELARLAAQFNALVARLADTVAQNRTFVWQASHELRTPLANLLGMLDISQTYDQRPQDLRATLTSATEEVRRLISLTNDLLLLAELSQEKPAHDLPMTPVLLTEPLLDAVQAVQRRYPAATIELHLPGAVEDCQARAHAELLTLALINLLDNACKYSPAGSPIRASLAQSPGGGTFTVHDTGIGMAPDTLLHIFEPFYRAEAVRARIGGNGVGLSLVQRIAELHGGGVAAQSVVGEGTTFRLWLWETGGFG</sequence>
<keyword evidence="5" id="KW-0808">Transferase</keyword>
<dbReference type="SUPFAM" id="SSF158472">
    <property type="entry name" value="HAMP domain-like"/>
    <property type="match status" value="1"/>
</dbReference>
<dbReference type="PROSITE" id="PS51257">
    <property type="entry name" value="PROKAR_LIPOPROTEIN"/>
    <property type="match status" value="1"/>
</dbReference>
<evidence type="ECO:0000256" key="6">
    <source>
        <dbReference type="ARBA" id="ARBA00022692"/>
    </source>
</evidence>
<feature type="domain" description="Histidine kinase" evidence="12">
    <location>
        <begin position="235"/>
        <end position="453"/>
    </location>
</feature>
<comment type="catalytic activity">
    <reaction evidence="1">
        <text>ATP + protein L-histidine = ADP + protein N-phospho-L-histidine.</text>
        <dbReference type="EC" id="2.7.13.3"/>
    </reaction>
</comment>
<gene>
    <name evidence="14" type="ORF">GCM10022408_28050</name>
</gene>
<dbReference type="CDD" id="cd06225">
    <property type="entry name" value="HAMP"/>
    <property type="match status" value="1"/>
</dbReference>
<dbReference type="Pfam" id="PF00672">
    <property type="entry name" value="HAMP"/>
    <property type="match status" value="1"/>
</dbReference>
<feature type="domain" description="HAMP" evidence="13">
    <location>
        <begin position="174"/>
        <end position="227"/>
    </location>
</feature>
<evidence type="ECO:0000259" key="12">
    <source>
        <dbReference type="PROSITE" id="PS50109"/>
    </source>
</evidence>
<dbReference type="CDD" id="cd00082">
    <property type="entry name" value="HisKA"/>
    <property type="match status" value="1"/>
</dbReference>
<dbReference type="InterPro" id="IPR004358">
    <property type="entry name" value="Sig_transdc_His_kin-like_C"/>
</dbReference>
<keyword evidence="7 14" id="KW-0418">Kinase</keyword>
<dbReference type="SUPFAM" id="SSF47384">
    <property type="entry name" value="Homodimeric domain of signal transducing histidine kinase"/>
    <property type="match status" value="1"/>
</dbReference>
<dbReference type="SMART" id="SM00388">
    <property type="entry name" value="HisKA"/>
    <property type="match status" value="1"/>
</dbReference>
<evidence type="ECO:0000259" key="13">
    <source>
        <dbReference type="PROSITE" id="PS50885"/>
    </source>
</evidence>
<dbReference type="InterPro" id="IPR003594">
    <property type="entry name" value="HATPase_dom"/>
</dbReference>
<evidence type="ECO:0000256" key="5">
    <source>
        <dbReference type="ARBA" id="ARBA00022679"/>
    </source>
</evidence>
<dbReference type="Gene3D" id="1.10.287.130">
    <property type="match status" value="1"/>
</dbReference>
<keyword evidence="15" id="KW-1185">Reference proteome</keyword>
<feature type="transmembrane region" description="Helical" evidence="11">
    <location>
        <begin position="6"/>
        <end position="29"/>
    </location>
</feature>
<dbReference type="PANTHER" id="PTHR45436:SF5">
    <property type="entry name" value="SENSOR HISTIDINE KINASE TRCS"/>
    <property type="match status" value="1"/>
</dbReference>
<proteinExistence type="predicted"/>
<dbReference type="CDD" id="cd00075">
    <property type="entry name" value="HATPase"/>
    <property type="match status" value="1"/>
</dbReference>
<evidence type="ECO:0000256" key="4">
    <source>
        <dbReference type="ARBA" id="ARBA00022553"/>
    </source>
</evidence>
<evidence type="ECO:0000256" key="10">
    <source>
        <dbReference type="ARBA" id="ARBA00023136"/>
    </source>
</evidence>
<dbReference type="PRINTS" id="PR00344">
    <property type="entry name" value="BCTRLSENSOR"/>
</dbReference>
<dbReference type="InterPro" id="IPR036097">
    <property type="entry name" value="HisK_dim/P_sf"/>
</dbReference>
<dbReference type="Pfam" id="PF00512">
    <property type="entry name" value="HisKA"/>
    <property type="match status" value="1"/>
</dbReference>